<sequence length="252" mass="27584">MAKPDVALTLIGGPTLLIEVDGLRLLTDPTFDPPGTYQAKDIVLEKLRGPALQPSEIGRIDAVLLSHDQHWDNFDRSGREFAATKTVITTPVGAERLGNGAMGLAPWQTMPLGDLVITAVPARHGPRGIEPISGDVTGFLIGRPDEPGLIYVSGDTVWYEQTTEIARRFRPRLAVLFTGEAKPRANVHVTMDSNDVIEAAHAFAEATIVAIHNDGWRHFTETQSELETSLKLLGLEARFRRLTPGRREVVTL</sequence>
<dbReference type="PANTHER" id="PTHR43546:SF9">
    <property type="entry name" value="L-ASCORBATE-6-PHOSPHATE LACTONASE ULAG-RELATED"/>
    <property type="match status" value="1"/>
</dbReference>
<evidence type="ECO:0000313" key="4">
    <source>
        <dbReference type="Proteomes" id="UP001499951"/>
    </source>
</evidence>
<keyword evidence="1" id="KW-0378">Hydrolase</keyword>
<dbReference type="Pfam" id="PF12706">
    <property type="entry name" value="Lactamase_B_2"/>
    <property type="match status" value="1"/>
</dbReference>
<dbReference type="InterPro" id="IPR036866">
    <property type="entry name" value="RibonucZ/Hydroxyglut_hydro"/>
</dbReference>
<dbReference type="RefSeq" id="WP_166937411.1">
    <property type="nucleotide sequence ID" value="NZ_BAAADD010000013.1"/>
</dbReference>
<evidence type="ECO:0000256" key="1">
    <source>
        <dbReference type="ARBA" id="ARBA00022801"/>
    </source>
</evidence>
<comment type="caution">
    <text evidence="3">The sequence shown here is derived from an EMBL/GenBank/DDBJ whole genome shotgun (WGS) entry which is preliminary data.</text>
</comment>
<dbReference type="Proteomes" id="UP001499951">
    <property type="component" value="Unassembled WGS sequence"/>
</dbReference>
<dbReference type="EMBL" id="BAAADD010000013">
    <property type="protein sequence ID" value="GAA0587077.1"/>
    <property type="molecule type" value="Genomic_DNA"/>
</dbReference>
<feature type="domain" description="Metallo-beta-lactamase" evidence="2">
    <location>
        <begin position="24"/>
        <end position="212"/>
    </location>
</feature>
<reference evidence="3 4" key="1">
    <citation type="journal article" date="2019" name="Int. J. Syst. Evol. Microbiol.">
        <title>The Global Catalogue of Microorganisms (GCM) 10K type strain sequencing project: providing services to taxonomists for standard genome sequencing and annotation.</title>
        <authorList>
            <consortium name="The Broad Institute Genomics Platform"/>
            <consortium name="The Broad Institute Genome Sequencing Center for Infectious Disease"/>
            <person name="Wu L."/>
            <person name="Ma J."/>
        </authorList>
    </citation>
    <scope>NUCLEOTIDE SEQUENCE [LARGE SCALE GENOMIC DNA]</scope>
    <source>
        <strain evidence="3 4">JCM 15089</strain>
    </source>
</reference>
<accession>A0ABN1FBB3</accession>
<dbReference type="InterPro" id="IPR001279">
    <property type="entry name" value="Metallo-B-lactamas"/>
</dbReference>
<protein>
    <submittedName>
        <fullName evidence="3">MBL fold metallo-hydrolase</fullName>
    </submittedName>
</protein>
<organism evidence="3 4">
    <name type="scientific">Rhizomicrobium electricum</name>
    <dbReference type="NCBI Taxonomy" id="480070"/>
    <lineage>
        <taxon>Bacteria</taxon>
        <taxon>Pseudomonadati</taxon>
        <taxon>Pseudomonadota</taxon>
        <taxon>Alphaproteobacteria</taxon>
        <taxon>Micropepsales</taxon>
        <taxon>Micropepsaceae</taxon>
        <taxon>Rhizomicrobium</taxon>
    </lineage>
</organism>
<keyword evidence="4" id="KW-1185">Reference proteome</keyword>
<evidence type="ECO:0000259" key="2">
    <source>
        <dbReference type="Pfam" id="PF12706"/>
    </source>
</evidence>
<gene>
    <name evidence="3" type="ORF">GCM10008942_40130</name>
</gene>
<dbReference type="Gene3D" id="3.60.15.10">
    <property type="entry name" value="Ribonuclease Z/Hydroxyacylglutathione hydrolase-like"/>
    <property type="match status" value="1"/>
</dbReference>
<dbReference type="PANTHER" id="PTHR43546">
    <property type="entry name" value="UPF0173 METAL-DEPENDENT HYDROLASE MJ1163-RELATED"/>
    <property type="match status" value="1"/>
</dbReference>
<name>A0ABN1FBB3_9PROT</name>
<dbReference type="InterPro" id="IPR050114">
    <property type="entry name" value="UPF0173_UPF0282_UlaG_hydrolase"/>
</dbReference>
<proteinExistence type="predicted"/>
<dbReference type="SUPFAM" id="SSF56281">
    <property type="entry name" value="Metallo-hydrolase/oxidoreductase"/>
    <property type="match status" value="1"/>
</dbReference>
<evidence type="ECO:0000313" key="3">
    <source>
        <dbReference type="EMBL" id="GAA0587077.1"/>
    </source>
</evidence>